<dbReference type="SMART" id="SM00354">
    <property type="entry name" value="HTH_LACI"/>
    <property type="match status" value="1"/>
</dbReference>
<dbReference type="SUPFAM" id="SSF47413">
    <property type="entry name" value="lambda repressor-like DNA-binding domains"/>
    <property type="match status" value="1"/>
</dbReference>
<dbReference type="CDD" id="cd01392">
    <property type="entry name" value="HTH_LacI"/>
    <property type="match status" value="1"/>
</dbReference>
<proteinExistence type="predicted"/>
<dbReference type="Proteomes" id="UP000218432">
    <property type="component" value="Chromosome 2"/>
</dbReference>
<sequence length="345" mass="36728">MNDKERKPWVTASDVAARAGVSRSAVSRAFSPTASIAPQTRERVMAAARALGYQVNLIARDMITQRSSMIGVVTAGFENPFRARLLSDLMAALGQRALTPLVTNAEDPHQVRQSLEQLLSYRIAGLVMTSASPPLSMAQQYLEHRIPVVMINRDANLPGADVVVSDNAAGAAHAARMLAQAGARRVAFVGPRNASYSANARAAAFVEALRRHGDTDSAASVRIQDTPSDTYACGVEAARHLLSGDTVPDGVFCSSDLLALGMIDTARQQFGLRVPDDLRVIGFDDIPAAAFDGYALTTLRQDTQGLANAAVDMLAERMQAFAGASRTRVVPVTCVVRHSCVGRPA</sequence>
<dbReference type="InterPro" id="IPR028082">
    <property type="entry name" value="Peripla_BP_I"/>
</dbReference>
<evidence type="ECO:0000256" key="2">
    <source>
        <dbReference type="ARBA" id="ARBA00023015"/>
    </source>
</evidence>
<protein>
    <submittedName>
        <fullName evidence="6">LacI family transcriptional regulator</fullName>
    </submittedName>
</protein>
<dbReference type="InterPro" id="IPR010982">
    <property type="entry name" value="Lambda_DNA-bd_dom_sf"/>
</dbReference>
<evidence type="ECO:0000256" key="1">
    <source>
        <dbReference type="ARBA" id="ARBA00022491"/>
    </source>
</evidence>
<dbReference type="PROSITE" id="PS50932">
    <property type="entry name" value="HTH_LACI_2"/>
    <property type="match status" value="1"/>
</dbReference>
<dbReference type="Pfam" id="PF00356">
    <property type="entry name" value="LacI"/>
    <property type="match status" value="1"/>
</dbReference>
<dbReference type="SUPFAM" id="SSF53822">
    <property type="entry name" value="Periplasmic binding protein-like I"/>
    <property type="match status" value="1"/>
</dbReference>
<evidence type="ECO:0000259" key="5">
    <source>
        <dbReference type="PROSITE" id="PS50932"/>
    </source>
</evidence>
<organism evidence="6 7">
    <name type="scientific">Burkholderia stabilis</name>
    <dbReference type="NCBI Taxonomy" id="95485"/>
    <lineage>
        <taxon>Bacteria</taxon>
        <taxon>Pseudomonadati</taxon>
        <taxon>Pseudomonadota</taxon>
        <taxon>Betaproteobacteria</taxon>
        <taxon>Burkholderiales</taxon>
        <taxon>Burkholderiaceae</taxon>
        <taxon>Burkholderia</taxon>
        <taxon>Burkholderia cepacia complex</taxon>
    </lineage>
</organism>
<evidence type="ECO:0000313" key="6">
    <source>
        <dbReference type="EMBL" id="BAX61355.1"/>
    </source>
</evidence>
<dbReference type="CDD" id="cd06278">
    <property type="entry name" value="PBP1_LacI-like"/>
    <property type="match status" value="1"/>
</dbReference>
<keyword evidence="3" id="KW-0238">DNA-binding</keyword>
<dbReference type="GO" id="GO:0003700">
    <property type="term" value="F:DNA-binding transcription factor activity"/>
    <property type="evidence" value="ECO:0007669"/>
    <property type="project" value="TreeGrafter"/>
</dbReference>
<dbReference type="AlphaFoldDB" id="A0A1Y1BND4"/>
<dbReference type="Gene3D" id="3.40.50.2300">
    <property type="match status" value="2"/>
</dbReference>
<dbReference type="Pfam" id="PF13377">
    <property type="entry name" value="Peripla_BP_3"/>
    <property type="match status" value="1"/>
</dbReference>
<evidence type="ECO:0000256" key="3">
    <source>
        <dbReference type="ARBA" id="ARBA00023125"/>
    </source>
</evidence>
<dbReference type="PANTHER" id="PTHR30146:SF95">
    <property type="entry name" value="RIBOSE OPERON REPRESSOR"/>
    <property type="match status" value="1"/>
</dbReference>
<accession>A0A1Y1BND4</accession>
<keyword evidence="1" id="KW-0678">Repressor</keyword>
<dbReference type="RefSeq" id="WP_096473903.1">
    <property type="nucleotide sequence ID" value="NZ_AP018112.1"/>
</dbReference>
<dbReference type="GO" id="GO:0000976">
    <property type="term" value="F:transcription cis-regulatory region binding"/>
    <property type="evidence" value="ECO:0007669"/>
    <property type="project" value="TreeGrafter"/>
</dbReference>
<gene>
    <name evidence="6" type="ORF">BSFP_042220</name>
</gene>
<keyword evidence="4" id="KW-0804">Transcription</keyword>
<feature type="domain" description="HTH lacI-type" evidence="5">
    <location>
        <begin position="10"/>
        <end position="64"/>
    </location>
</feature>
<evidence type="ECO:0000313" key="7">
    <source>
        <dbReference type="Proteomes" id="UP000218432"/>
    </source>
</evidence>
<evidence type="ECO:0000256" key="4">
    <source>
        <dbReference type="ARBA" id="ARBA00023163"/>
    </source>
</evidence>
<dbReference type="PANTHER" id="PTHR30146">
    <property type="entry name" value="LACI-RELATED TRANSCRIPTIONAL REPRESSOR"/>
    <property type="match status" value="1"/>
</dbReference>
<dbReference type="Gene3D" id="1.10.260.40">
    <property type="entry name" value="lambda repressor-like DNA-binding domains"/>
    <property type="match status" value="1"/>
</dbReference>
<dbReference type="InterPro" id="IPR000843">
    <property type="entry name" value="HTH_LacI"/>
</dbReference>
<keyword evidence="2" id="KW-0805">Transcription regulation</keyword>
<dbReference type="InterPro" id="IPR046335">
    <property type="entry name" value="LacI/GalR-like_sensor"/>
</dbReference>
<name>A0A1Y1BND4_9BURK</name>
<reference evidence="6 7" key="1">
    <citation type="journal article" date="2017" name="Genome Announc.">
        <title>Complete Genome Sequence of Burkholderia stabilis FERMP-21014.</title>
        <authorList>
            <person name="Konishi K."/>
            <person name="Kumagai T."/>
            <person name="Sakasegawa S."/>
            <person name="Tamura T."/>
        </authorList>
    </citation>
    <scope>NUCLEOTIDE SEQUENCE [LARGE SCALE GENOMIC DNA]</scope>
    <source>
        <strain evidence="6 7">FERMP-21014</strain>
    </source>
</reference>
<dbReference type="EMBL" id="AP018112">
    <property type="protein sequence ID" value="BAX61355.1"/>
    <property type="molecule type" value="Genomic_DNA"/>
</dbReference>